<name>A0ABV2J6B7_9HYPH</name>
<dbReference type="InterPro" id="IPR005053">
    <property type="entry name" value="MobA_MobL"/>
</dbReference>
<reference evidence="5 6" key="1">
    <citation type="submission" date="2024-06" db="EMBL/GenBank/DDBJ databases">
        <title>Genomic Encyclopedia of Type Strains, Phase IV (KMG-IV): sequencing the most valuable type-strain genomes for metagenomic binning, comparative biology and taxonomic classification.</title>
        <authorList>
            <person name="Goeker M."/>
        </authorList>
    </citation>
    <scope>NUCLEOTIDE SEQUENCE [LARGE SCALE GENOMIC DNA]</scope>
    <source>
        <strain evidence="5 6">DSM 29780</strain>
    </source>
</reference>
<feature type="compositionally biased region" description="Basic and acidic residues" evidence="3">
    <location>
        <begin position="346"/>
        <end position="359"/>
    </location>
</feature>
<evidence type="ECO:0000256" key="2">
    <source>
        <dbReference type="ARBA" id="ARBA00022971"/>
    </source>
</evidence>
<sequence length="359" mass="40139">MKNISRGSGRSVVAAAAYRAGETLPNEAEERLSAFGGRRDVLHNEIALPADAPDWMANRAQLWNAVEAAEIRKDARLAKEIEVALPRELSAPVWLGLARQLAAVYAAKGFVVDFAIHDDGTAHNPHVHMLLTTRLVTAEGFGGKIRSADGRQFVEEARALWGRLANEALANAGLDASIDPRSHARAGVEMTPTVHRGPDAQERRLRRENMGLSRKLPRSTAPTDQAQLDRLMEGWPASQMERRAEQERDLPVPDPAGNPISPRQLEAAQERMVEDMERQPFDIAQSRRWASPEVGPSQPEPDREKPVVSKRWTREAPEREPEEVKAGAVRSRRWQEPDREADDDRDAARYEPTREPVRD</sequence>
<evidence type="ECO:0000313" key="6">
    <source>
        <dbReference type="Proteomes" id="UP001549047"/>
    </source>
</evidence>
<evidence type="ECO:0000313" key="5">
    <source>
        <dbReference type="EMBL" id="MET3616318.1"/>
    </source>
</evidence>
<dbReference type="RefSeq" id="WP_354558767.1">
    <property type="nucleotide sequence ID" value="NZ_JBEPMB010000018.1"/>
</dbReference>
<feature type="region of interest" description="Disordered" evidence="3">
    <location>
        <begin position="281"/>
        <end position="359"/>
    </location>
</feature>
<keyword evidence="2" id="KW-0184">Conjugation</keyword>
<protein>
    <recommendedName>
        <fullName evidence="4">MobA/MobL protein domain-containing protein</fullName>
    </recommendedName>
</protein>
<evidence type="ECO:0000259" key="4">
    <source>
        <dbReference type="Pfam" id="PF03389"/>
    </source>
</evidence>
<evidence type="ECO:0000256" key="1">
    <source>
        <dbReference type="ARBA" id="ARBA00010873"/>
    </source>
</evidence>
<feature type="domain" description="MobA/MobL protein" evidence="4">
    <location>
        <begin position="10"/>
        <end position="202"/>
    </location>
</feature>
<gene>
    <name evidence="5" type="ORF">ABID16_004667</name>
</gene>
<feature type="compositionally biased region" description="Basic and acidic residues" evidence="3">
    <location>
        <begin position="240"/>
        <end position="251"/>
    </location>
</feature>
<dbReference type="Proteomes" id="UP001549047">
    <property type="component" value="Unassembled WGS sequence"/>
</dbReference>
<evidence type="ECO:0000256" key="3">
    <source>
        <dbReference type="SAM" id="MobiDB-lite"/>
    </source>
</evidence>
<dbReference type="Pfam" id="PF03389">
    <property type="entry name" value="MobA_MobL"/>
    <property type="match status" value="1"/>
</dbReference>
<comment type="caution">
    <text evidence="5">The sequence shown here is derived from an EMBL/GenBank/DDBJ whole genome shotgun (WGS) entry which is preliminary data.</text>
</comment>
<proteinExistence type="inferred from homology"/>
<organism evidence="5 6">
    <name type="scientific">Rhizobium aquaticum</name>
    <dbReference type="NCBI Taxonomy" id="1549636"/>
    <lineage>
        <taxon>Bacteria</taxon>
        <taxon>Pseudomonadati</taxon>
        <taxon>Pseudomonadota</taxon>
        <taxon>Alphaproteobacteria</taxon>
        <taxon>Hyphomicrobiales</taxon>
        <taxon>Rhizobiaceae</taxon>
        <taxon>Rhizobium/Agrobacterium group</taxon>
        <taxon>Rhizobium</taxon>
    </lineage>
</organism>
<dbReference type="EMBL" id="JBEPMB010000018">
    <property type="protein sequence ID" value="MET3616318.1"/>
    <property type="molecule type" value="Genomic_DNA"/>
</dbReference>
<comment type="similarity">
    <text evidence="1">Belongs to the MobA/MobL family.</text>
</comment>
<keyword evidence="6" id="KW-1185">Reference proteome</keyword>
<dbReference type="Gene3D" id="3.30.930.30">
    <property type="match status" value="1"/>
</dbReference>
<accession>A0ABV2J6B7</accession>
<feature type="compositionally biased region" description="Basic and acidic residues" evidence="3">
    <location>
        <begin position="300"/>
        <end position="325"/>
    </location>
</feature>
<feature type="region of interest" description="Disordered" evidence="3">
    <location>
        <begin position="183"/>
        <end position="261"/>
    </location>
</feature>
<feature type="compositionally biased region" description="Basic and acidic residues" evidence="3">
    <location>
        <begin position="196"/>
        <end position="209"/>
    </location>
</feature>